<dbReference type="EMBL" id="JADBGQ010000003">
    <property type="protein sequence ID" value="KAG5407256.1"/>
    <property type="molecule type" value="Genomic_DNA"/>
</dbReference>
<proteinExistence type="predicted"/>
<evidence type="ECO:0000313" key="1">
    <source>
        <dbReference type="EMBL" id="KAG5407256.1"/>
    </source>
</evidence>
<comment type="caution">
    <text evidence="1">The sequence shown here is derived from an EMBL/GenBank/DDBJ whole genome shotgun (WGS) entry which is preliminary data.</text>
</comment>
<protein>
    <submittedName>
        <fullName evidence="1">Uncharacterized protein</fullName>
    </submittedName>
</protein>
<gene>
    <name evidence="1" type="primary">A03g507790.1_BraROA</name>
    <name evidence="1" type="ORF">IGI04_013375</name>
</gene>
<evidence type="ECO:0000313" key="2">
    <source>
        <dbReference type="Proteomes" id="UP000823674"/>
    </source>
</evidence>
<reference evidence="1 2" key="1">
    <citation type="submission" date="2021-03" db="EMBL/GenBank/DDBJ databases">
        <authorList>
            <person name="King G.J."/>
            <person name="Bancroft I."/>
            <person name="Baten A."/>
            <person name="Bloomfield J."/>
            <person name="Borpatragohain P."/>
            <person name="He Z."/>
            <person name="Irish N."/>
            <person name="Irwin J."/>
            <person name="Liu K."/>
            <person name="Mauleon R.P."/>
            <person name="Moore J."/>
            <person name="Morris R."/>
            <person name="Ostergaard L."/>
            <person name="Wang B."/>
            <person name="Wells R."/>
        </authorList>
    </citation>
    <scope>NUCLEOTIDE SEQUENCE [LARGE SCALE GENOMIC DNA]</scope>
    <source>
        <strain evidence="1">R-o-18</strain>
        <tissue evidence="1">Leaf</tissue>
    </source>
</reference>
<keyword evidence="2" id="KW-1185">Reference proteome</keyword>
<dbReference type="Proteomes" id="UP000823674">
    <property type="component" value="Chromosome A03"/>
</dbReference>
<accession>A0ABQ7NAU1</accession>
<organism evidence="1 2">
    <name type="scientific">Brassica rapa subsp. trilocularis</name>
    <dbReference type="NCBI Taxonomy" id="1813537"/>
    <lineage>
        <taxon>Eukaryota</taxon>
        <taxon>Viridiplantae</taxon>
        <taxon>Streptophyta</taxon>
        <taxon>Embryophyta</taxon>
        <taxon>Tracheophyta</taxon>
        <taxon>Spermatophyta</taxon>
        <taxon>Magnoliopsida</taxon>
        <taxon>eudicotyledons</taxon>
        <taxon>Gunneridae</taxon>
        <taxon>Pentapetalae</taxon>
        <taxon>rosids</taxon>
        <taxon>malvids</taxon>
        <taxon>Brassicales</taxon>
        <taxon>Brassicaceae</taxon>
        <taxon>Brassiceae</taxon>
        <taxon>Brassica</taxon>
    </lineage>
</organism>
<sequence>MLIGRHQLLIQKRFIDPNCEGWYELLLKHRSIYSPQLYIVKTKEYKYMRDNLQGQTLGDTEMGLKRNHIT</sequence>
<name>A0ABQ7NAU1_BRACM</name>